<gene>
    <name evidence="4" type="ORF">D9X91_17870</name>
</gene>
<keyword evidence="2" id="KW-0012">Acyltransferase</keyword>
<dbReference type="Pfam" id="PF00583">
    <property type="entry name" value="Acetyltransf_1"/>
    <property type="match status" value="1"/>
</dbReference>
<accession>A0A3L7JS77</accession>
<evidence type="ECO:0000256" key="2">
    <source>
        <dbReference type="ARBA" id="ARBA00023315"/>
    </source>
</evidence>
<dbReference type="AlphaFoldDB" id="A0A3L7JS77"/>
<dbReference type="InterPro" id="IPR016181">
    <property type="entry name" value="Acyl_CoA_acyltransferase"/>
</dbReference>
<feature type="domain" description="N-acetyltransferase" evidence="3">
    <location>
        <begin position="3"/>
        <end position="143"/>
    </location>
</feature>
<dbReference type="GO" id="GO:0016747">
    <property type="term" value="F:acyltransferase activity, transferring groups other than amino-acyl groups"/>
    <property type="evidence" value="ECO:0007669"/>
    <property type="project" value="InterPro"/>
</dbReference>
<dbReference type="PANTHER" id="PTHR43877:SF2">
    <property type="entry name" value="AMINOALKYLPHOSPHONATE N-ACETYLTRANSFERASE-RELATED"/>
    <property type="match status" value="1"/>
</dbReference>
<sequence>MVLLIRRAQLKDAKQISRLCFQLGYEIPENQVEVRLEKILSSKYHAVFVEEAQEGLIAGWCHVFGKFLIQDTYAEIGGIVIDEVFRGKGIGTQLMQKCESWSRANGFSQIKLRSGNERSTAHQFYESIGYERLKGQQVFRKIL</sequence>
<keyword evidence="5" id="KW-1185">Reference proteome</keyword>
<name>A0A3L7JS77_9BACI</name>
<protein>
    <submittedName>
        <fullName evidence="4">GNAT family N-acetyltransferase</fullName>
    </submittedName>
</protein>
<proteinExistence type="predicted"/>
<dbReference type="Gene3D" id="3.40.630.30">
    <property type="match status" value="1"/>
</dbReference>
<evidence type="ECO:0000313" key="5">
    <source>
        <dbReference type="Proteomes" id="UP000276770"/>
    </source>
</evidence>
<dbReference type="Proteomes" id="UP000276770">
    <property type="component" value="Unassembled WGS sequence"/>
</dbReference>
<evidence type="ECO:0000259" key="3">
    <source>
        <dbReference type="PROSITE" id="PS51186"/>
    </source>
</evidence>
<comment type="caution">
    <text evidence="4">The sequence shown here is derived from an EMBL/GenBank/DDBJ whole genome shotgun (WGS) entry which is preliminary data.</text>
</comment>
<evidence type="ECO:0000313" key="4">
    <source>
        <dbReference type="EMBL" id="RLQ93330.1"/>
    </source>
</evidence>
<reference evidence="4 5" key="1">
    <citation type="submission" date="2018-10" db="EMBL/GenBank/DDBJ databases">
        <title>Falsibacillus sp. genome draft.</title>
        <authorList>
            <person name="Shi S."/>
        </authorList>
    </citation>
    <scope>NUCLEOTIDE SEQUENCE [LARGE SCALE GENOMIC DNA]</scope>
    <source>
        <strain evidence="4 5">GY 10110</strain>
    </source>
</reference>
<dbReference type="CDD" id="cd04301">
    <property type="entry name" value="NAT_SF"/>
    <property type="match status" value="1"/>
</dbReference>
<dbReference type="SUPFAM" id="SSF55729">
    <property type="entry name" value="Acyl-CoA N-acyltransferases (Nat)"/>
    <property type="match status" value="1"/>
</dbReference>
<evidence type="ECO:0000256" key="1">
    <source>
        <dbReference type="ARBA" id="ARBA00022679"/>
    </source>
</evidence>
<dbReference type="EMBL" id="RCVZ01000015">
    <property type="protein sequence ID" value="RLQ93330.1"/>
    <property type="molecule type" value="Genomic_DNA"/>
</dbReference>
<keyword evidence="1 4" id="KW-0808">Transferase</keyword>
<organism evidence="4 5">
    <name type="scientific">Falsibacillus albus</name>
    <dbReference type="NCBI Taxonomy" id="2478915"/>
    <lineage>
        <taxon>Bacteria</taxon>
        <taxon>Bacillati</taxon>
        <taxon>Bacillota</taxon>
        <taxon>Bacilli</taxon>
        <taxon>Bacillales</taxon>
        <taxon>Bacillaceae</taxon>
        <taxon>Falsibacillus</taxon>
    </lineage>
</organism>
<dbReference type="InterPro" id="IPR000182">
    <property type="entry name" value="GNAT_dom"/>
</dbReference>
<dbReference type="PROSITE" id="PS51186">
    <property type="entry name" value="GNAT"/>
    <property type="match status" value="1"/>
</dbReference>
<dbReference type="InterPro" id="IPR050832">
    <property type="entry name" value="Bact_Acetyltransf"/>
</dbReference>
<dbReference type="PANTHER" id="PTHR43877">
    <property type="entry name" value="AMINOALKYLPHOSPHONATE N-ACETYLTRANSFERASE-RELATED-RELATED"/>
    <property type="match status" value="1"/>
</dbReference>